<dbReference type="Proteomes" id="UP000325313">
    <property type="component" value="Unassembled WGS sequence"/>
</dbReference>
<gene>
    <name evidence="1" type="ORF">PGTUg99_003667</name>
</gene>
<organism evidence="1 2">
    <name type="scientific">Puccinia graminis f. sp. tritici</name>
    <dbReference type="NCBI Taxonomy" id="56615"/>
    <lineage>
        <taxon>Eukaryota</taxon>
        <taxon>Fungi</taxon>
        <taxon>Dikarya</taxon>
        <taxon>Basidiomycota</taxon>
        <taxon>Pucciniomycotina</taxon>
        <taxon>Pucciniomycetes</taxon>
        <taxon>Pucciniales</taxon>
        <taxon>Pucciniaceae</taxon>
        <taxon>Puccinia</taxon>
    </lineage>
</organism>
<feature type="non-terminal residue" evidence="1">
    <location>
        <position position="1"/>
    </location>
</feature>
<accession>A0A5B0RHX9</accession>
<evidence type="ECO:0000313" key="1">
    <source>
        <dbReference type="EMBL" id="KAA1124979.1"/>
    </source>
</evidence>
<comment type="caution">
    <text evidence="1">The sequence shown here is derived from an EMBL/GenBank/DDBJ whole genome shotgun (WGS) entry which is preliminary data.</text>
</comment>
<name>A0A5B0RHX9_PUCGR</name>
<dbReference type="AlphaFoldDB" id="A0A5B0RHX9"/>
<protein>
    <submittedName>
        <fullName evidence="1">Uncharacterized protein</fullName>
    </submittedName>
</protein>
<evidence type="ECO:0000313" key="2">
    <source>
        <dbReference type="Proteomes" id="UP000325313"/>
    </source>
</evidence>
<proteinExistence type="predicted"/>
<sequence length="52" mass="5789">VSSDLYPVRFPFGQMAQQPNVLLILVMQPAQELPPSTAPFRKRIAVEPKAPN</sequence>
<dbReference type="EMBL" id="VDEP01000194">
    <property type="protein sequence ID" value="KAA1124979.1"/>
    <property type="molecule type" value="Genomic_DNA"/>
</dbReference>
<reference evidence="1 2" key="1">
    <citation type="submission" date="2019-05" db="EMBL/GenBank/DDBJ databases">
        <title>Emergence of the Ug99 lineage of the wheat stem rust pathogen through somatic hybridization.</title>
        <authorList>
            <person name="Li F."/>
            <person name="Upadhyaya N.M."/>
            <person name="Sperschneider J."/>
            <person name="Matny O."/>
            <person name="Nguyen-Phuc H."/>
            <person name="Mago R."/>
            <person name="Raley C."/>
            <person name="Miller M.E."/>
            <person name="Silverstein K.A.T."/>
            <person name="Henningsen E."/>
            <person name="Hirsch C.D."/>
            <person name="Visser B."/>
            <person name="Pretorius Z.A."/>
            <person name="Steffenson B.J."/>
            <person name="Schwessinger B."/>
            <person name="Dodds P.N."/>
            <person name="Figueroa M."/>
        </authorList>
    </citation>
    <scope>NUCLEOTIDE SEQUENCE [LARGE SCALE GENOMIC DNA]</scope>
    <source>
        <strain evidence="1 2">Ug99</strain>
    </source>
</reference>